<gene>
    <name evidence="1" type="ORF">SFRICE_036363</name>
</gene>
<protein>
    <submittedName>
        <fullName evidence="1">SFRICE_036363</fullName>
    </submittedName>
</protein>
<name>A0A2H1X3L8_SPOFR</name>
<reference evidence="1" key="1">
    <citation type="submission" date="2016-07" db="EMBL/GenBank/DDBJ databases">
        <authorList>
            <person name="Bretaudeau A."/>
        </authorList>
    </citation>
    <scope>NUCLEOTIDE SEQUENCE</scope>
    <source>
        <strain evidence="1">Rice</strain>
        <tissue evidence="1">Whole body</tissue>
    </source>
</reference>
<organism evidence="1">
    <name type="scientific">Spodoptera frugiperda</name>
    <name type="common">Fall armyworm</name>
    <dbReference type="NCBI Taxonomy" id="7108"/>
    <lineage>
        <taxon>Eukaryota</taxon>
        <taxon>Metazoa</taxon>
        <taxon>Ecdysozoa</taxon>
        <taxon>Arthropoda</taxon>
        <taxon>Hexapoda</taxon>
        <taxon>Insecta</taxon>
        <taxon>Pterygota</taxon>
        <taxon>Neoptera</taxon>
        <taxon>Endopterygota</taxon>
        <taxon>Lepidoptera</taxon>
        <taxon>Glossata</taxon>
        <taxon>Ditrysia</taxon>
        <taxon>Noctuoidea</taxon>
        <taxon>Noctuidae</taxon>
        <taxon>Amphipyrinae</taxon>
        <taxon>Spodoptera</taxon>
    </lineage>
</organism>
<dbReference type="AlphaFoldDB" id="A0A2H1X3L8"/>
<sequence>MAEAGVLLPMTITTSATLASRSHSVTPKRFSENSSAALHSAIYFLKSTVMDTVITGTVVGATPALPLLHPCSAHSGSACKDSMTYLHMPHRMGTRSHHSLHSIAH</sequence>
<accession>A0A2H1X3L8</accession>
<evidence type="ECO:0000313" key="1">
    <source>
        <dbReference type="EMBL" id="SOQ59848.1"/>
    </source>
</evidence>
<dbReference type="EMBL" id="ODYU01013155">
    <property type="protein sequence ID" value="SOQ59848.1"/>
    <property type="molecule type" value="Genomic_DNA"/>
</dbReference>
<proteinExistence type="predicted"/>